<dbReference type="AlphaFoldDB" id="A0A2K9ZAF9"/>
<name>A0A2K9ZAF9_RHILE</name>
<organism evidence="2 3">
    <name type="scientific">Rhizobium leguminosarum</name>
    <dbReference type="NCBI Taxonomy" id="384"/>
    <lineage>
        <taxon>Bacteria</taxon>
        <taxon>Pseudomonadati</taxon>
        <taxon>Pseudomonadota</taxon>
        <taxon>Alphaproteobacteria</taxon>
        <taxon>Hyphomicrobiales</taxon>
        <taxon>Rhizobiaceae</taxon>
        <taxon>Rhizobium/Agrobacterium group</taxon>
        <taxon>Rhizobium</taxon>
    </lineage>
</organism>
<proteinExistence type="predicted"/>
<accession>A0A2K9ZAF9</accession>
<feature type="compositionally biased region" description="Basic and acidic residues" evidence="1">
    <location>
        <begin position="118"/>
        <end position="139"/>
    </location>
</feature>
<sequence length="167" mass="17202">MTAGTAARIITTATATIGIAMEIGITGIATATGASGIATEMGATAIVTGATTIKGTIGKGTIGKEVNGRGTTGEAMIAGRTAGTLIAAPAIPPATNETERGRQRRPLRGLKPGANTQEKARRSHEGCTGPDVDRRVLRGDGRSCAGREGLSRFSINNRDAYWFRLLH</sequence>
<protein>
    <submittedName>
        <fullName evidence="2">Uncharacterized protein</fullName>
    </submittedName>
</protein>
<evidence type="ECO:0000256" key="1">
    <source>
        <dbReference type="SAM" id="MobiDB-lite"/>
    </source>
</evidence>
<evidence type="ECO:0000313" key="3">
    <source>
        <dbReference type="Proteomes" id="UP000238523"/>
    </source>
</evidence>
<dbReference type="Proteomes" id="UP000238523">
    <property type="component" value="Chromosome"/>
</dbReference>
<dbReference type="EMBL" id="CP025012">
    <property type="protein sequence ID" value="AUW45222.1"/>
    <property type="molecule type" value="Genomic_DNA"/>
</dbReference>
<reference evidence="2 3" key="1">
    <citation type="submission" date="2017-11" db="EMBL/GenBank/DDBJ databases">
        <title>Complete genome of Rhizobium leguminosarum Norway, an ineffective micro-symbiont.</title>
        <authorList>
            <person name="Hoffrichter A."/>
            <person name="Liang J."/>
            <person name="Brachmann A."/>
            <person name="Marin M."/>
        </authorList>
    </citation>
    <scope>NUCLEOTIDE SEQUENCE [LARGE SCALE GENOMIC DNA]</scope>
    <source>
        <strain evidence="2 3">Norway</strain>
    </source>
</reference>
<gene>
    <name evidence="2" type="ORF">CUJ84_Chr004930</name>
</gene>
<evidence type="ECO:0000313" key="2">
    <source>
        <dbReference type="EMBL" id="AUW45222.1"/>
    </source>
</evidence>
<feature type="region of interest" description="Disordered" evidence="1">
    <location>
        <begin position="95"/>
        <end position="139"/>
    </location>
</feature>